<dbReference type="Pfam" id="PF02518">
    <property type="entry name" value="HATPase_c"/>
    <property type="match status" value="1"/>
</dbReference>
<dbReference type="EMBL" id="LMWW01000006">
    <property type="protein sequence ID" value="KUN88110.1"/>
    <property type="molecule type" value="Genomic_DNA"/>
</dbReference>
<reference evidence="5 6" key="1">
    <citation type="submission" date="2015-10" db="EMBL/GenBank/DDBJ databases">
        <title>Draft genome sequence of Streptomyces griseoruber DSM 40281, type strain for the species Streptomyces griseoruber.</title>
        <authorList>
            <person name="Ruckert C."/>
            <person name="Winkler A."/>
            <person name="Kalinowski J."/>
            <person name="Kampfer P."/>
            <person name="Glaeser S."/>
        </authorList>
    </citation>
    <scope>NUCLEOTIDE SEQUENCE [LARGE SCALE GENOMIC DNA]</scope>
    <source>
        <strain evidence="5 6">DSM 40281</strain>
    </source>
</reference>
<evidence type="ECO:0000256" key="3">
    <source>
        <dbReference type="ARBA" id="ARBA00023012"/>
    </source>
</evidence>
<dbReference type="STRING" id="1943.AQJ64_03985"/>
<dbReference type="GO" id="GO:0046983">
    <property type="term" value="F:protein dimerization activity"/>
    <property type="evidence" value="ECO:0007669"/>
    <property type="project" value="InterPro"/>
</dbReference>
<evidence type="ECO:0000256" key="2">
    <source>
        <dbReference type="ARBA" id="ARBA00022777"/>
    </source>
</evidence>
<dbReference type="GO" id="GO:0016020">
    <property type="term" value="C:membrane"/>
    <property type="evidence" value="ECO:0007669"/>
    <property type="project" value="InterPro"/>
</dbReference>
<dbReference type="Gene3D" id="3.30.450.40">
    <property type="match status" value="1"/>
</dbReference>
<proteinExistence type="predicted"/>
<feature type="domain" description="Histidine kinase" evidence="4">
    <location>
        <begin position="296"/>
        <end position="385"/>
    </location>
</feature>
<comment type="caution">
    <text evidence="5">The sequence shown here is derived from an EMBL/GenBank/DDBJ whole genome shotgun (WGS) entry which is preliminary data.</text>
</comment>
<dbReference type="RefSeq" id="WP_055631526.1">
    <property type="nucleotide sequence ID" value="NZ_KQ948763.1"/>
</dbReference>
<dbReference type="SUPFAM" id="SSF55781">
    <property type="entry name" value="GAF domain-like"/>
    <property type="match status" value="1"/>
</dbReference>
<dbReference type="InterPro" id="IPR005467">
    <property type="entry name" value="His_kinase_dom"/>
</dbReference>
<dbReference type="CDD" id="cd16917">
    <property type="entry name" value="HATPase_UhpB-NarQ-NarX-like"/>
    <property type="match status" value="1"/>
</dbReference>
<dbReference type="InterPro" id="IPR011712">
    <property type="entry name" value="Sig_transdc_His_kin_sub3_dim/P"/>
</dbReference>
<dbReference type="Pfam" id="PF13185">
    <property type="entry name" value="GAF_2"/>
    <property type="match status" value="1"/>
</dbReference>
<organism evidence="5 6">
    <name type="scientific">Streptomyces griseoruber</name>
    <dbReference type="NCBI Taxonomy" id="1943"/>
    <lineage>
        <taxon>Bacteria</taxon>
        <taxon>Bacillati</taxon>
        <taxon>Actinomycetota</taxon>
        <taxon>Actinomycetes</taxon>
        <taxon>Kitasatosporales</taxon>
        <taxon>Streptomycetaceae</taxon>
        <taxon>Streptomyces</taxon>
    </lineage>
</organism>
<evidence type="ECO:0000313" key="5">
    <source>
        <dbReference type="EMBL" id="KUN88110.1"/>
    </source>
</evidence>
<dbReference type="OrthoDB" id="9764154at2"/>
<keyword evidence="1" id="KW-0808">Transferase</keyword>
<dbReference type="Pfam" id="PF07730">
    <property type="entry name" value="HisKA_3"/>
    <property type="match status" value="1"/>
</dbReference>
<keyword evidence="2" id="KW-0418">Kinase</keyword>
<dbReference type="InterPro" id="IPR050482">
    <property type="entry name" value="Sensor_HK_TwoCompSys"/>
</dbReference>
<evidence type="ECO:0000313" key="6">
    <source>
        <dbReference type="Proteomes" id="UP000052982"/>
    </source>
</evidence>
<dbReference type="Gene3D" id="3.30.565.10">
    <property type="entry name" value="Histidine kinase-like ATPase, C-terminal domain"/>
    <property type="match status" value="1"/>
</dbReference>
<sequence>MAALARTAASTASNSSLEEVLGAMAAEIQLSPGIAGTQIMTFAPGGDRLQLMGSAGFSDVETFFDLLMASRDRGAELATLRSMGERRQCVLPGRRAQMLADPNWEPMHAYVSQLDWEDFVSTPLLSRGKALGALNVYLAPGPGATPVILDFLGAMAEQAALAVDYATLIHEERDAVRREERKRLARDLHDSVVQHVFSIGMQAKALGGIARRLTDPLAPRVDAVATEVTGLVDAVQRDLRGVVLALQPSVSAKLGLLPALHALAEGIERRHGVSVDLAVDPLLEEDVKEPAFTEDVYQIISEALHNAVKHAAPTLVRVSAWRETDRRRLRIDVVDDGLGVPTDAAERSGYGLVSMRDRASRWGGSVAVTAEKRGTRVRAELPVPYVGAEQRDKGTA</sequence>
<keyword evidence="6" id="KW-1185">Reference proteome</keyword>
<dbReference type="InterPro" id="IPR029016">
    <property type="entry name" value="GAF-like_dom_sf"/>
</dbReference>
<dbReference type="GO" id="GO:0000155">
    <property type="term" value="F:phosphorelay sensor kinase activity"/>
    <property type="evidence" value="ECO:0007669"/>
    <property type="project" value="InterPro"/>
</dbReference>
<dbReference type="SMART" id="SM00387">
    <property type="entry name" value="HATPase_c"/>
    <property type="match status" value="1"/>
</dbReference>
<dbReference type="Gene3D" id="1.20.5.1930">
    <property type="match status" value="1"/>
</dbReference>
<dbReference type="InterPro" id="IPR036890">
    <property type="entry name" value="HATPase_C_sf"/>
</dbReference>
<dbReference type="AlphaFoldDB" id="A0A124I4W4"/>
<gene>
    <name evidence="5" type="ORF">AQJ64_03985</name>
</gene>
<dbReference type="PANTHER" id="PTHR24421">
    <property type="entry name" value="NITRATE/NITRITE SENSOR PROTEIN NARX-RELATED"/>
    <property type="match status" value="1"/>
</dbReference>
<dbReference type="PROSITE" id="PS50109">
    <property type="entry name" value="HIS_KIN"/>
    <property type="match status" value="1"/>
</dbReference>
<accession>A0A124I4W4</accession>
<evidence type="ECO:0000259" key="4">
    <source>
        <dbReference type="PROSITE" id="PS50109"/>
    </source>
</evidence>
<dbReference type="SUPFAM" id="SSF55874">
    <property type="entry name" value="ATPase domain of HSP90 chaperone/DNA topoisomerase II/histidine kinase"/>
    <property type="match status" value="1"/>
</dbReference>
<dbReference type="Proteomes" id="UP000052982">
    <property type="component" value="Unassembled WGS sequence"/>
</dbReference>
<keyword evidence="3" id="KW-0902">Two-component regulatory system</keyword>
<name>A0A124I4W4_9ACTN</name>
<dbReference type="InterPro" id="IPR003594">
    <property type="entry name" value="HATPase_dom"/>
</dbReference>
<dbReference type="InterPro" id="IPR003018">
    <property type="entry name" value="GAF"/>
</dbReference>
<evidence type="ECO:0000256" key="1">
    <source>
        <dbReference type="ARBA" id="ARBA00022679"/>
    </source>
</evidence>
<protein>
    <recommendedName>
        <fullName evidence="4">Histidine kinase domain-containing protein</fullName>
    </recommendedName>
</protein>